<sequence length="83" mass="9850">MRENNRRSNINQSVHEDTANKIYHGTIYCFKTKPLFLDKKGFFKIQANAQLSLYFPSLYFLNIAENIMKRALWEKNKNAFTTN</sequence>
<protein>
    <submittedName>
        <fullName evidence="1">Uncharacterized protein</fullName>
    </submittedName>
</protein>
<gene>
    <name evidence="1" type="ORF">GCM10023260_14600</name>
</gene>
<keyword evidence="2" id="KW-1185">Reference proteome</keyword>
<organism evidence="1 2">
    <name type="scientific">Bartonella acomydis</name>
    <dbReference type="NCBI Taxonomy" id="686234"/>
    <lineage>
        <taxon>Bacteria</taxon>
        <taxon>Pseudomonadati</taxon>
        <taxon>Pseudomonadota</taxon>
        <taxon>Alphaproteobacteria</taxon>
        <taxon>Hyphomicrobiales</taxon>
        <taxon>Bartonellaceae</taxon>
        <taxon>Bartonella</taxon>
    </lineage>
</organism>
<accession>A0ABP9MXJ5</accession>
<dbReference type="Proteomes" id="UP001501525">
    <property type="component" value="Unassembled WGS sequence"/>
</dbReference>
<dbReference type="EMBL" id="BAABIY010000096">
    <property type="protein sequence ID" value="GAA5102586.1"/>
    <property type="molecule type" value="Genomic_DNA"/>
</dbReference>
<comment type="caution">
    <text evidence="1">The sequence shown here is derived from an EMBL/GenBank/DDBJ whole genome shotgun (WGS) entry which is preliminary data.</text>
</comment>
<reference evidence="2" key="1">
    <citation type="journal article" date="2019" name="Int. J. Syst. Evol. Microbiol.">
        <title>The Global Catalogue of Microorganisms (GCM) 10K type strain sequencing project: providing services to taxonomists for standard genome sequencing and annotation.</title>
        <authorList>
            <consortium name="The Broad Institute Genomics Platform"/>
            <consortium name="The Broad Institute Genome Sequencing Center for Infectious Disease"/>
            <person name="Wu L."/>
            <person name="Ma J."/>
        </authorList>
    </citation>
    <scope>NUCLEOTIDE SEQUENCE [LARGE SCALE GENOMIC DNA]</scope>
    <source>
        <strain evidence="2">JCM 17706</strain>
    </source>
</reference>
<evidence type="ECO:0000313" key="2">
    <source>
        <dbReference type="Proteomes" id="UP001501525"/>
    </source>
</evidence>
<proteinExistence type="predicted"/>
<evidence type="ECO:0000313" key="1">
    <source>
        <dbReference type="EMBL" id="GAA5102586.1"/>
    </source>
</evidence>
<name>A0ABP9MXJ5_9HYPH</name>